<comment type="caution">
    <text evidence="1">The sequence shown here is derived from an EMBL/GenBank/DDBJ whole genome shotgun (WGS) entry which is preliminary data.</text>
</comment>
<evidence type="ECO:0000313" key="2">
    <source>
        <dbReference type="Proteomes" id="UP000216871"/>
    </source>
</evidence>
<protein>
    <recommendedName>
        <fullName evidence="3">Transposase</fullName>
    </recommendedName>
</protein>
<evidence type="ECO:0000313" key="1">
    <source>
        <dbReference type="EMBL" id="OZG59871.1"/>
    </source>
</evidence>
<reference evidence="1 2" key="1">
    <citation type="journal article" date="2017" name="BMC Genomics">
        <title>Comparative genomic and phylogenomic analyses of the Bifidobacteriaceae family.</title>
        <authorList>
            <person name="Lugli G.A."/>
            <person name="Milani C."/>
            <person name="Turroni F."/>
            <person name="Duranti S."/>
            <person name="Mancabelli L."/>
            <person name="Mangifesta M."/>
            <person name="Ferrario C."/>
            <person name="Modesto M."/>
            <person name="Mattarelli P."/>
            <person name="Jiri K."/>
            <person name="van Sinderen D."/>
            <person name="Ventura M."/>
        </authorList>
    </citation>
    <scope>NUCLEOTIDE SEQUENCE [LARGE SCALE GENOMIC DNA]</scope>
    <source>
        <strain evidence="1 2">DSM 100196</strain>
    </source>
</reference>
<keyword evidence="2" id="KW-1185">Reference proteome</keyword>
<dbReference type="AlphaFoldDB" id="A0A261FL34"/>
<evidence type="ECO:0008006" key="3">
    <source>
        <dbReference type="Google" id="ProtNLM"/>
    </source>
</evidence>
<gene>
    <name evidence="1" type="ORF">BMYO_1105</name>
</gene>
<proteinExistence type="predicted"/>
<name>A0A261FL34_9BIFI</name>
<dbReference type="Proteomes" id="UP000216871">
    <property type="component" value="Unassembled WGS sequence"/>
</dbReference>
<organism evidence="1 2">
    <name type="scientific">Bifidobacterium myosotis</name>
    <dbReference type="NCBI Taxonomy" id="1630166"/>
    <lineage>
        <taxon>Bacteria</taxon>
        <taxon>Bacillati</taxon>
        <taxon>Actinomycetota</taxon>
        <taxon>Actinomycetes</taxon>
        <taxon>Bifidobacteriales</taxon>
        <taxon>Bifidobacteriaceae</taxon>
        <taxon>Bifidobacterium</taxon>
    </lineage>
</organism>
<accession>A0A261FL34</accession>
<sequence>MCETTVELIKCERSSSLIAELSAKLTEGRAVQRVDGTFSGLRPVIRQDMAAFLHRMHDNVLKRCNKFLLRLRERRLGADGSALIRPFLLLSSVLG</sequence>
<dbReference type="EMBL" id="MWWW01000011">
    <property type="protein sequence ID" value="OZG59871.1"/>
    <property type="molecule type" value="Genomic_DNA"/>
</dbReference>